<name>A0AAE4P279_9FLAO</name>
<proteinExistence type="predicted"/>
<organism evidence="2 3">
    <name type="scientific">Elizabethkingia anophelis</name>
    <dbReference type="NCBI Taxonomy" id="1117645"/>
    <lineage>
        <taxon>Bacteria</taxon>
        <taxon>Pseudomonadati</taxon>
        <taxon>Bacteroidota</taxon>
        <taxon>Flavobacteriia</taxon>
        <taxon>Flavobacteriales</taxon>
        <taxon>Weeksellaceae</taxon>
        <taxon>Elizabethkingia</taxon>
    </lineage>
</organism>
<evidence type="ECO:0000313" key="3">
    <source>
        <dbReference type="Proteomes" id="UP001189000"/>
    </source>
</evidence>
<evidence type="ECO:0000256" key="1">
    <source>
        <dbReference type="SAM" id="MobiDB-lite"/>
    </source>
</evidence>
<accession>A0AAE4P279</accession>
<feature type="region of interest" description="Disordered" evidence="1">
    <location>
        <begin position="81"/>
        <end position="103"/>
    </location>
</feature>
<sequence length="385" mass="41799">MVFPLRKENSINGLIMAILENNDTSLRYTVLEESQKGYTEILQRFLAVDKENDRPIHIPSSGKFPPGSSPVALAPPIKTHGISINDNGNGDIDREGDGGSSGPVKEIREVTITVPKVPSPPIIPPPLPQDIKLPPVGPGGGCEMYENCPPYKGGGGGSGPSGQSADQWAKDHIDASALKNNKCADEVYQKLKDNSAFFNNLLGKFEGNSILDLKFDIRDVGSTIAGATEIENIKNGNITIALNPNYLGSTELGRASVMIHEMLHAYMTWQLVNSGWDGINSPESYKSINKDNLPSLLKAYKEKLYLKPGESEHEFISNYYIPKIVNALKAYDTNSGTTDSEYNALAWGGLYGTSAFADLQKKDPDRAATIISILADNIKKESCKN</sequence>
<evidence type="ECO:0000313" key="2">
    <source>
        <dbReference type="EMBL" id="MDV3665143.1"/>
    </source>
</evidence>
<gene>
    <name evidence="2" type="ORF">CMU51_13870</name>
</gene>
<protein>
    <submittedName>
        <fullName evidence="2">Uncharacterized protein</fullName>
    </submittedName>
</protein>
<reference evidence="2" key="1">
    <citation type="submission" date="2023-02" db="EMBL/GenBank/DDBJ databases">
        <title>Elizabethkingia anophelis draft genomes.</title>
        <authorList>
            <person name="Nicholson A.C."/>
            <person name="Whitney A.M."/>
            <person name="Humrighouse B.W."/>
            <person name="Villarma A."/>
            <person name="Bell M."/>
            <person name="Mcquiston J."/>
        </authorList>
    </citation>
    <scope>NUCLEOTIDE SEQUENCE</scope>
    <source>
        <strain evidence="2">B4955</strain>
    </source>
</reference>
<dbReference type="EMBL" id="NWGY01000013">
    <property type="protein sequence ID" value="MDV3665143.1"/>
    <property type="molecule type" value="Genomic_DNA"/>
</dbReference>
<comment type="caution">
    <text evidence="2">The sequence shown here is derived from an EMBL/GenBank/DDBJ whole genome shotgun (WGS) entry which is preliminary data.</text>
</comment>
<dbReference type="Proteomes" id="UP001189000">
    <property type="component" value="Unassembled WGS sequence"/>
</dbReference>
<dbReference type="AlphaFoldDB" id="A0AAE4P279"/>